<dbReference type="GO" id="GO:0000917">
    <property type="term" value="P:division septum assembly"/>
    <property type="evidence" value="ECO:0007669"/>
    <property type="project" value="UniProtKB-KW"/>
</dbReference>
<dbReference type="InterPro" id="IPR042233">
    <property type="entry name" value="Cell_div_ZapA_N"/>
</dbReference>
<organism evidence="10">
    <name type="scientific">marine metagenome</name>
    <dbReference type="NCBI Taxonomy" id="408172"/>
    <lineage>
        <taxon>unclassified sequences</taxon>
        <taxon>metagenomes</taxon>
        <taxon>ecological metagenomes</taxon>
    </lineage>
</organism>
<reference evidence="10" key="1">
    <citation type="submission" date="2018-05" db="EMBL/GenBank/DDBJ databases">
        <authorList>
            <person name="Lanie J.A."/>
            <person name="Ng W.-L."/>
            <person name="Kazmierczak K.M."/>
            <person name="Andrzejewski T.M."/>
            <person name="Davidsen T.M."/>
            <person name="Wayne K.J."/>
            <person name="Tettelin H."/>
            <person name="Glass J.I."/>
            <person name="Rusch D."/>
            <person name="Podicherti R."/>
            <person name="Tsui H.-C.T."/>
            <person name="Winkler M.E."/>
        </authorList>
    </citation>
    <scope>NUCLEOTIDE SEQUENCE</scope>
</reference>
<evidence type="ECO:0000256" key="8">
    <source>
        <dbReference type="ARBA" id="ARBA00026068"/>
    </source>
</evidence>
<comment type="function">
    <text evidence="7">Activator of cell division through the inhibition of FtsZ GTPase activity, therefore promoting FtsZ assembly into bundles of protofilaments necessary for the formation of the division Z ring. It is recruited early at mid-cell but it is not essential for cell division.</text>
</comment>
<dbReference type="InterPro" id="IPR036192">
    <property type="entry name" value="Cell_div_ZapA-like_sf"/>
</dbReference>
<dbReference type="SUPFAM" id="SSF102829">
    <property type="entry name" value="Cell division protein ZapA-like"/>
    <property type="match status" value="1"/>
</dbReference>
<gene>
    <name evidence="10" type="ORF">METZ01_LOCUS502687</name>
</gene>
<dbReference type="GO" id="GO:0043093">
    <property type="term" value="P:FtsZ-dependent cytokinesis"/>
    <property type="evidence" value="ECO:0007669"/>
    <property type="project" value="TreeGrafter"/>
</dbReference>
<dbReference type="GO" id="GO:0032153">
    <property type="term" value="C:cell division site"/>
    <property type="evidence" value="ECO:0007669"/>
    <property type="project" value="TreeGrafter"/>
</dbReference>
<keyword evidence="5" id="KW-0717">Septation</keyword>
<dbReference type="GO" id="GO:0030428">
    <property type="term" value="C:cell septum"/>
    <property type="evidence" value="ECO:0007669"/>
    <property type="project" value="TreeGrafter"/>
</dbReference>
<name>A0A383E036_9ZZZZ</name>
<dbReference type="GO" id="GO:0005829">
    <property type="term" value="C:cytosol"/>
    <property type="evidence" value="ECO:0007669"/>
    <property type="project" value="TreeGrafter"/>
</dbReference>
<keyword evidence="3" id="KW-0963">Cytoplasm</keyword>
<comment type="subunit">
    <text evidence="8">Homodimer. Interacts with FtsZ.</text>
</comment>
<proteinExistence type="predicted"/>
<evidence type="ECO:0000256" key="6">
    <source>
        <dbReference type="ARBA" id="ARBA00023306"/>
    </source>
</evidence>
<dbReference type="Pfam" id="PF05164">
    <property type="entry name" value="ZapA"/>
    <property type="match status" value="1"/>
</dbReference>
<sequence length="98" mass="11217">MEQEVTRVKILGVEYKISCPPSESEQVKRAAQFFDKKIKEIRQNSNTDENKSAIVAGLNITNEYLNKSSSLEEETSIKDNIKKLSLEVEQHLKTLSKF</sequence>
<dbReference type="PANTHER" id="PTHR34981">
    <property type="entry name" value="CELL DIVISION PROTEIN ZAPA"/>
    <property type="match status" value="1"/>
</dbReference>
<dbReference type="Gene3D" id="1.20.5.50">
    <property type="match status" value="1"/>
</dbReference>
<evidence type="ECO:0000313" key="10">
    <source>
        <dbReference type="EMBL" id="SVE49833.1"/>
    </source>
</evidence>
<evidence type="ECO:0000256" key="1">
    <source>
        <dbReference type="ARBA" id="ARBA00004496"/>
    </source>
</evidence>
<keyword evidence="4" id="KW-0132">Cell division</keyword>
<evidence type="ECO:0000256" key="9">
    <source>
        <dbReference type="ARBA" id="ARBA00033158"/>
    </source>
</evidence>
<dbReference type="GO" id="GO:0000921">
    <property type="term" value="P:septin ring assembly"/>
    <property type="evidence" value="ECO:0007669"/>
    <property type="project" value="TreeGrafter"/>
</dbReference>
<accession>A0A383E036</accession>
<evidence type="ECO:0000256" key="5">
    <source>
        <dbReference type="ARBA" id="ARBA00023210"/>
    </source>
</evidence>
<evidence type="ECO:0000256" key="4">
    <source>
        <dbReference type="ARBA" id="ARBA00022618"/>
    </source>
</evidence>
<evidence type="ECO:0000256" key="2">
    <source>
        <dbReference type="ARBA" id="ARBA00015195"/>
    </source>
</evidence>
<keyword evidence="6" id="KW-0131">Cell cycle</keyword>
<protein>
    <recommendedName>
        <fullName evidence="2">Cell division protein ZapA</fullName>
    </recommendedName>
    <alternativeName>
        <fullName evidence="9">Z ring-associated protein ZapA</fullName>
    </alternativeName>
</protein>
<dbReference type="PANTHER" id="PTHR34981:SF1">
    <property type="entry name" value="CELL DIVISION PROTEIN ZAPA"/>
    <property type="match status" value="1"/>
</dbReference>
<comment type="subcellular location">
    <subcellularLocation>
        <location evidence="1">Cytoplasm</location>
    </subcellularLocation>
</comment>
<evidence type="ECO:0000256" key="3">
    <source>
        <dbReference type="ARBA" id="ARBA00022490"/>
    </source>
</evidence>
<dbReference type="Gene3D" id="3.30.160.880">
    <property type="entry name" value="Cell division protein ZapA protomer, N-terminal domain"/>
    <property type="match status" value="1"/>
</dbReference>
<evidence type="ECO:0000256" key="7">
    <source>
        <dbReference type="ARBA" id="ARBA00024910"/>
    </source>
</evidence>
<dbReference type="AlphaFoldDB" id="A0A383E036"/>
<dbReference type="InterPro" id="IPR007838">
    <property type="entry name" value="Cell_div_ZapA-like"/>
</dbReference>
<dbReference type="EMBL" id="UINC01221481">
    <property type="protein sequence ID" value="SVE49833.1"/>
    <property type="molecule type" value="Genomic_DNA"/>
</dbReference>